<organism evidence="2 3">
    <name type="scientific">Mytilus galloprovincialis</name>
    <name type="common">Mediterranean mussel</name>
    <dbReference type="NCBI Taxonomy" id="29158"/>
    <lineage>
        <taxon>Eukaryota</taxon>
        <taxon>Metazoa</taxon>
        <taxon>Spiralia</taxon>
        <taxon>Lophotrochozoa</taxon>
        <taxon>Mollusca</taxon>
        <taxon>Bivalvia</taxon>
        <taxon>Autobranchia</taxon>
        <taxon>Pteriomorphia</taxon>
        <taxon>Mytilida</taxon>
        <taxon>Mytiloidea</taxon>
        <taxon>Mytilidae</taxon>
        <taxon>Mytilinae</taxon>
        <taxon>Mytilus</taxon>
    </lineage>
</organism>
<gene>
    <name evidence="2" type="ORF">MGAL_10B004058</name>
</gene>
<evidence type="ECO:0000256" key="1">
    <source>
        <dbReference type="SAM" id="MobiDB-lite"/>
    </source>
</evidence>
<comment type="caution">
    <text evidence="2">The sequence shown here is derived from an EMBL/GenBank/DDBJ whole genome shotgun (WGS) entry which is preliminary data.</text>
</comment>
<evidence type="ECO:0000313" key="2">
    <source>
        <dbReference type="EMBL" id="VDI73003.1"/>
    </source>
</evidence>
<keyword evidence="3" id="KW-1185">Reference proteome</keyword>
<dbReference type="EMBL" id="UYJE01009387">
    <property type="protein sequence ID" value="VDI73003.1"/>
    <property type="molecule type" value="Genomic_DNA"/>
</dbReference>
<feature type="compositionally biased region" description="Low complexity" evidence="1">
    <location>
        <begin position="67"/>
        <end position="84"/>
    </location>
</feature>
<feature type="compositionally biased region" description="Polar residues" evidence="1">
    <location>
        <begin position="52"/>
        <end position="66"/>
    </location>
</feature>
<dbReference type="Proteomes" id="UP000596742">
    <property type="component" value="Unassembled WGS sequence"/>
</dbReference>
<proteinExistence type="predicted"/>
<name>A0A8B6H2T6_MYTGA</name>
<evidence type="ECO:0000313" key="3">
    <source>
        <dbReference type="Proteomes" id="UP000596742"/>
    </source>
</evidence>
<protein>
    <submittedName>
        <fullName evidence="2">Uncharacterized protein</fullName>
    </submittedName>
</protein>
<sequence length="118" mass="12708">MMKGEQQKHPSLFVHFVPGGFVGNTNYFNPTEPSQLGEKDPSFFVPGGFVGNMNNLNPTQPSQLGPQQSSASKTSSKQSFSSRQLCNPAPVNCLTRITIDSQGCPVCNPNGNGQHARK</sequence>
<accession>A0A8B6H2T6</accession>
<reference evidence="2" key="1">
    <citation type="submission" date="2018-11" db="EMBL/GenBank/DDBJ databases">
        <authorList>
            <person name="Alioto T."/>
            <person name="Alioto T."/>
        </authorList>
    </citation>
    <scope>NUCLEOTIDE SEQUENCE</scope>
</reference>
<feature type="region of interest" description="Disordered" evidence="1">
    <location>
        <begin position="29"/>
        <end position="86"/>
    </location>
</feature>
<dbReference type="AlphaFoldDB" id="A0A8B6H2T6"/>